<dbReference type="PANTHER" id="PTHR30349:SF94">
    <property type="entry name" value="INTEGRASE_RECOMBINASE HI_1414-RELATED"/>
    <property type="match status" value="1"/>
</dbReference>
<dbReference type="InterPro" id="IPR002104">
    <property type="entry name" value="Integrase_catalytic"/>
</dbReference>
<evidence type="ECO:0000313" key="7">
    <source>
        <dbReference type="EMBL" id="KAB1859908.1"/>
    </source>
</evidence>
<dbReference type="InterPro" id="IPR050090">
    <property type="entry name" value="Tyrosine_recombinase_XerCD"/>
</dbReference>
<dbReference type="CDD" id="cd00796">
    <property type="entry name" value="INT_Rci_Hp1_C"/>
    <property type="match status" value="1"/>
</dbReference>
<evidence type="ECO:0000256" key="3">
    <source>
        <dbReference type="ARBA" id="ARBA00023172"/>
    </source>
</evidence>
<evidence type="ECO:0000313" key="8">
    <source>
        <dbReference type="Proteomes" id="UP000325788"/>
    </source>
</evidence>
<sequence>MKMPKPVKRGDVYRIQLQIDGKRVSCTRDTSRECEQWAAKKILESKIATREEEQGIKPKFSFRELVDHYYEHVGQYKESKSSRSWIKGQIGIFDEKFGFLSGTSVHDITPKQLTNWRNRRSGEVGANTVLKEISFYSAVFTYAQKELFLIDENPWMLITKPKKPKARSRRIHKSEIELMLKALDYEVGETPVLPQHYVAWGFLFALETAVRRGELITLQKKDVHEHHIHLPKTKNGEPRNVPLTEEARALLDLIKHDGKKVIPQSENAFRLMWERRKEAVGLSGLHFHDTRHEAITRMVRIRKLPVEVLAKITGHKKIDVLVNTYYNPNADDLVEAFNRHN</sequence>
<dbReference type="AlphaFoldDB" id="A0A5N4WU54"/>
<evidence type="ECO:0000259" key="6">
    <source>
        <dbReference type="PROSITE" id="PS51900"/>
    </source>
</evidence>
<dbReference type="EMBL" id="VXLD01000001">
    <property type="protein sequence ID" value="KAB1859908.1"/>
    <property type="molecule type" value="Genomic_DNA"/>
</dbReference>
<evidence type="ECO:0000256" key="4">
    <source>
        <dbReference type="PROSITE-ProRule" id="PRU01248"/>
    </source>
</evidence>
<dbReference type="PROSITE" id="PS51898">
    <property type="entry name" value="TYR_RECOMBINASE"/>
    <property type="match status" value="1"/>
</dbReference>
<keyword evidence="1" id="KW-0229">DNA integration</keyword>
<dbReference type="GO" id="GO:0003677">
    <property type="term" value="F:DNA binding"/>
    <property type="evidence" value="ECO:0007669"/>
    <property type="project" value="UniProtKB-UniRule"/>
</dbReference>
<dbReference type="InterPro" id="IPR013762">
    <property type="entry name" value="Integrase-like_cat_sf"/>
</dbReference>
<dbReference type="InterPro" id="IPR010998">
    <property type="entry name" value="Integrase_recombinase_N"/>
</dbReference>
<evidence type="ECO:0000256" key="2">
    <source>
        <dbReference type="ARBA" id="ARBA00023125"/>
    </source>
</evidence>
<dbReference type="Gene3D" id="1.10.150.130">
    <property type="match status" value="1"/>
</dbReference>
<gene>
    <name evidence="7" type="ORF">F4W09_01940</name>
</gene>
<organism evidence="7 8">
    <name type="scientific">Acinetobacter tandoii</name>
    <dbReference type="NCBI Taxonomy" id="202954"/>
    <lineage>
        <taxon>Bacteria</taxon>
        <taxon>Pseudomonadati</taxon>
        <taxon>Pseudomonadota</taxon>
        <taxon>Gammaproteobacteria</taxon>
        <taxon>Moraxellales</taxon>
        <taxon>Moraxellaceae</taxon>
        <taxon>Acinetobacter</taxon>
    </lineage>
</organism>
<accession>A0A5N4WU54</accession>
<evidence type="ECO:0000256" key="1">
    <source>
        <dbReference type="ARBA" id="ARBA00022908"/>
    </source>
</evidence>
<dbReference type="Gene3D" id="1.10.443.10">
    <property type="entry name" value="Intergrase catalytic core"/>
    <property type="match status" value="1"/>
</dbReference>
<evidence type="ECO:0000259" key="5">
    <source>
        <dbReference type="PROSITE" id="PS51898"/>
    </source>
</evidence>
<protein>
    <submittedName>
        <fullName evidence="7">Site-specific integrase</fullName>
    </submittedName>
</protein>
<dbReference type="RefSeq" id="WP_151503830.1">
    <property type="nucleotide sequence ID" value="NZ_VXLD01000001.1"/>
</dbReference>
<dbReference type="Proteomes" id="UP000325788">
    <property type="component" value="Unassembled WGS sequence"/>
</dbReference>
<dbReference type="PROSITE" id="PS51900">
    <property type="entry name" value="CB"/>
    <property type="match status" value="1"/>
</dbReference>
<proteinExistence type="predicted"/>
<comment type="caution">
    <text evidence="7">The sequence shown here is derived from an EMBL/GenBank/DDBJ whole genome shotgun (WGS) entry which is preliminary data.</text>
</comment>
<dbReference type="PANTHER" id="PTHR30349">
    <property type="entry name" value="PHAGE INTEGRASE-RELATED"/>
    <property type="match status" value="1"/>
</dbReference>
<feature type="domain" description="Core-binding (CB)" evidence="6">
    <location>
        <begin position="60"/>
        <end position="144"/>
    </location>
</feature>
<name>A0A5N4WU54_9GAMM</name>
<keyword evidence="3" id="KW-0233">DNA recombination</keyword>
<reference evidence="7 8" key="1">
    <citation type="submission" date="2019-09" db="EMBL/GenBank/DDBJ databases">
        <title>Draft genome sequence of Acinetobacter tandoii W4-4-4 isolated from environmental water sample.</title>
        <authorList>
            <person name="Wee S.K."/>
            <person name="Yan B."/>
            <person name="Mustaffa S.B."/>
            <person name="Yap E.P.H."/>
        </authorList>
    </citation>
    <scope>NUCLEOTIDE SEQUENCE [LARGE SCALE GENOMIC DNA]</scope>
    <source>
        <strain evidence="7 8">W4-4-4</strain>
    </source>
</reference>
<dbReference type="InterPro" id="IPR011010">
    <property type="entry name" value="DNA_brk_join_enz"/>
</dbReference>
<dbReference type="GO" id="GO:0015074">
    <property type="term" value="P:DNA integration"/>
    <property type="evidence" value="ECO:0007669"/>
    <property type="project" value="UniProtKB-KW"/>
</dbReference>
<keyword evidence="2 4" id="KW-0238">DNA-binding</keyword>
<dbReference type="GO" id="GO:0006310">
    <property type="term" value="P:DNA recombination"/>
    <property type="evidence" value="ECO:0007669"/>
    <property type="project" value="UniProtKB-KW"/>
</dbReference>
<dbReference type="Pfam" id="PF00589">
    <property type="entry name" value="Phage_integrase"/>
    <property type="match status" value="1"/>
</dbReference>
<dbReference type="InterPro" id="IPR044068">
    <property type="entry name" value="CB"/>
</dbReference>
<dbReference type="SUPFAM" id="SSF56349">
    <property type="entry name" value="DNA breaking-rejoining enzymes"/>
    <property type="match status" value="1"/>
</dbReference>
<feature type="domain" description="Tyr recombinase" evidence="5">
    <location>
        <begin position="162"/>
        <end position="338"/>
    </location>
</feature>